<dbReference type="Proteomes" id="UP001305414">
    <property type="component" value="Unassembled WGS sequence"/>
</dbReference>
<keyword evidence="1" id="KW-0560">Oxidoreductase</keyword>
<evidence type="ECO:0000256" key="1">
    <source>
        <dbReference type="ARBA" id="ARBA00023002"/>
    </source>
</evidence>
<proteinExistence type="predicted"/>
<dbReference type="GO" id="GO:0016491">
    <property type="term" value="F:oxidoreductase activity"/>
    <property type="evidence" value="ECO:0007669"/>
    <property type="project" value="UniProtKB-KW"/>
</dbReference>
<evidence type="ECO:0000313" key="4">
    <source>
        <dbReference type="Proteomes" id="UP001305414"/>
    </source>
</evidence>
<dbReference type="InterPro" id="IPR036812">
    <property type="entry name" value="NAD(P)_OxRdtase_dom_sf"/>
</dbReference>
<dbReference type="AlphaFoldDB" id="A0AAN7Z8L8"/>
<dbReference type="Pfam" id="PF00248">
    <property type="entry name" value="Aldo_ket_red"/>
    <property type="match status" value="1"/>
</dbReference>
<keyword evidence="4" id="KW-1185">Reference proteome</keyword>
<accession>A0AAN7Z8L8</accession>
<dbReference type="PANTHER" id="PTHR43147">
    <property type="entry name" value="PROTEIN TAS"/>
    <property type="match status" value="1"/>
</dbReference>
<reference evidence="3 4" key="1">
    <citation type="submission" date="2023-10" db="EMBL/GenBank/DDBJ databases">
        <title>Draft genome sequence of Xylaria bambusicola isolate GMP-LS, the root and basal stem rot pathogen of sugarcane in Indonesia.</title>
        <authorList>
            <person name="Selvaraj P."/>
            <person name="Muralishankar V."/>
            <person name="Muruganantham S."/>
            <person name="Sp S."/>
            <person name="Haryani S."/>
            <person name="Lau K.J.X."/>
            <person name="Naqvi N.I."/>
        </authorList>
    </citation>
    <scope>NUCLEOTIDE SEQUENCE [LARGE SCALE GENOMIC DNA]</scope>
    <source>
        <strain evidence="3">GMP-LS</strain>
    </source>
</reference>
<dbReference type="InterPro" id="IPR023210">
    <property type="entry name" value="NADP_OxRdtase_dom"/>
</dbReference>
<sequence length="590" mass="66197">MEYYSPSHYPFKMVGHVNMMDDVLISNSVPPEYLRSALRVLISQGSSVQQPFVRHVRERLLDPKPEFHPAQVLFPGTDELATECTTYLALTRCLFSSKMVQLSLSYLDHFLCSLCEENASWIIGSELHKALGAFAGDIVQAMQALKETDPSRDDALKAKLLKLHSSLVKCRHYCEEHEPNALNYPFQRSERQVADVVHILYPDHPTIDKAVDETFSPLDISLGEISETFTLGPFEVPRLFNGFWQLSSPAWGAASSDAQNAALLQLLRSGLVAADMADHYGDAELIYGHFRNHLPPQVKDKVFAATKWCIFKPIGCEVTDNWVLEAVKERCRRLGGRVELLQFHWYDYGAKEYLDILVKLFSVTQTHPELVSAIGLCNFDSAHTQEACDYLLDKTGTVGLVSNQIQFSVVDSRPLWKMCSISAKYGLKLLTYGSFCGGFLSSRWLGQYRPEMYSASRHLTPSQRKMGETDSASQYLGMIYDWGSWEEFQTLLSTLSTIAEKHSGLSLTSIAIRWVLQKSSVGAARPSPVIVGTRLGVATHDQDNLTILNLTLDDDDMKAIDKVALGSNNEKTRMLIESLGDCGNEYRNMH</sequence>
<dbReference type="PANTHER" id="PTHR43147:SF2">
    <property type="entry name" value="NADP-DEPENDENT OXIDOREDUCTASE DOMAIN-CONTAINING PROTEIN"/>
    <property type="match status" value="1"/>
</dbReference>
<dbReference type="SUPFAM" id="SSF51430">
    <property type="entry name" value="NAD(P)-linked oxidoreductase"/>
    <property type="match status" value="1"/>
</dbReference>
<evidence type="ECO:0000259" key="2">
    <source>
        <dbReference type="Pfam" id="PF00248"/>
    </source>
</evidence>
<protein>
    <recommendedName>
        <fullName evidence="2">NADP-dependent oxidoreductase domain-containing protein</fullName>
    </recommendedName>
</protein>
<name>A0AAN7Z8L8_9PEZI</name>
<organism evidence="3 4">
    <name type="scientific">Xylaria bambusicola</name>
    <dbReference type="NCBI Taxonomy" id="326684"/>
    <lineage>
        <taxon>Eukaryota</taxon>
        <taxon>Fungi</taxon>
        <taxon>Dikarya</taxon>
        <taxon>Ascomycota</taxon>
        <taxon>Pezizomycotina</taxon>
        <taxon>Sordariomycetes</taxon>
        <taxon>Xylariomycetidae</taxon>
        <taxon>Xylariales</taxon>
        <taxon>Xylariaceae</taxon>
        <taxon>Xylaria</taxon>
    </lineage>
</organism>
<comment type="caution">
    <text evidence="3">The sequence shown here is derived from an EMBL/GenBank/DDBJ whole genome shotgun (WGS) entry which is preliminary data.</text>
</comment>
<dbReference type="Gene3D" id="3.20.20.100">
    <property type="entry name" value="NADP-dependent oxidoreductase domain"/>
    <property type="match status" value="1"/>
</dbReference>
<dbReference type="EMBL" id="JAWHQM010000045">
    <property type="protein sequence ID" value="KAK5634877.1"/>
    <property type="molecule type" value="Genomic_DNA"/>
</dbReference>
<gene>
    <name evidence="3" type="ORF">RRF57_010590</name>
</gene>
<feature type="domain" description="NADP-dependent oxidoreductase" evidence="2">
    <location>
        <begin position="239"/>
        <end position="563"/>
    </location>
</feature>
<evidence type="ECO:0000313" key="3">
    <source>
        <dbReference type="EMBL" id="KAK5634877.1"/>
    </source>
</evidence>